<dbReference type="RefSeq" id="WP_145358217.1">
    <property type="nucleotide sequence ID" value="NZ_CP036265.1"/>
</dbReference>
<protein>
    <recommendedName>
        <fullName evidence="5">DUF3311 domain-containing protein</fullName>
    </recommendedName>
</protein>
<dbReference type="OrthoDB" id="283209at2"/>
<proteinExistence type="predicted"/>
<dbReference type="EMBL" id="CP036265">
    <property type="protein sequence ID" value="QDT15409.1"/>
    <property type="molecule type" value="Genomic_DNA"/>
</dbReference>
<name>A0A517P7Q4_9PLAN</name>
<evidence type="ECO:0000313" key="3">
    <source>
        <dbReference type="EMBL" id="QDT15409.1"/>
    </source>
</evidence>
<dbReference type="Pfam" id="PF11755">
    <property type="entry name" value="DUF3311"/>
    <property type="match status" value="1"/>
</dbReference>
<keyword evidence="4" id="KW-1185">Reference proteome</keyword>
<keyword evidence="2" id="KW-0472">Membrane</keyword>
<reference evidence="3 4" key="1">
    <citation type="submission" date="2019-02" db="EMBL/GenBank/DDBJ databases">
        <title>Deep-cultivation of Planctomycetes and their phenomic and genomic characterization uncovers novel biology.</title>
        <authorList>
            <person name="Wiegand S."/>
            <person name="Jogler M."/>
            <person name="Boedeker C."/>
            <person name="Pinto D."/>
            <person name="Vollmers J."/>
            <person name="Rivas-Marin E."/>
            <person name="Kohn T."/>
            <person name="Peeters S.H."/>
            <person name="Heuer A."/>
            <person name="Rast P."/>
            <person name="Oberbeckmann S."/>
            <person name="Bunk B."/>
            <person name="Jeske O."/>
            <person name="Meyerdierks A."/>
            <person name="Storesund J.E."/>
            <person name="Kallscheuer N."/>
            <person name="Luecker S."/>
            <person name="Lage O.M."/>
            <person name="Pohl T."/>
            <person name="Merkel B.J."/>
            <person name="Hornburger P."/>
            <person name="Mueller R.-W."/>
            <person name="Bruemmer F."/>
            <person name="Labrenz M."/>
            <person name="Spormann A.M."/>
            <person name="Op den Camp H."/>
            <person name="Overmann J."/>
            <person name="Amann R."/>
            <person name="Jetten M.S.M."/>
            <person name="Mascher T."/>
            <person name="Medema M.H."/>
            <person name="Devos D.P."/>
            <person name="Kaster A.-K."/>
            <person name="Ovreas L."/>
            <person name="Rohde M."/>
            <person name="Galperin M.Y."/>
            <person name="Jogler C."/>
        </authorList>
    </citation>
    <scope>NUCLEOTIDE SEQUENCE [LARGE SCALE GENOMIC DNA]</scope>
    <source>
        <strain evidence="3 4">CA12</strain>
    </source>
</reference>
<feature type="region of interest" description="Disordered" evidence="1">
    <location>
        <begin position="65"/>
        <end position="109"/>
    </location>
</feature>
<organism evidence="3 4">
    <name type="scientific">Alienimonas californiensis</name>
    <dbReference type="NCBI Taxonomy" id="2527989"/>
    <lineage>
        <taxon>Bacteria</taxon>
        <taxon>Pseudomonadati</taxon>
        <taxon>Planctomycetota</taxon>
        <taxon>Planctomycetia</taxon>
        <taxon>Planctomycetales</taxon>
        <taxon>Planctomycetaceae</taxon>
        <taxon>Alienimonas</taxon>
    </lineage>
</organism>
<sequence length="109" mass="11863">MKILVWSLVALLVVLHQDVWLWDNDSLVFGFIPITLLYQACISVGASLVWLLAVNVAWPIDEDLIPDAVPTDDPKGPGTDRVPVSERPIPKAKTNPRHAGGDEMQGAPA</sequence>
<dbReference type="Proteomes" id="UP000318741">
    <property type="component" value="Chromosome"/>
</dbReference>
<keyword evidence="2" id="KW-1133">Transmembrane helix</keyword>
<dbReference type="AlphaFoldDB" id="A0A517P7Q4"/>
<evidence type="ECO:0000256" key="2">
    <source>
        <dbReference type="SAM" id="Phobius"/>
    </source>
</evidence>
<evidence type="ECO:0000313" key="4">
    <source>
        <dbReference type="Proteomes" id="UP000318741"/>
    </source>
</evidence>
<keyword evidence="2" id="KW-0812">Transmembrane</keyword>
<evidence type="ECO:0000256" key="1">
    <source>
        <dbReference type="SAM" id="MobiDB-lite"/>
    </source>
</evidence>
<dbReference type="InterPro" id="IPR021741">
    <property type="entry name" value="DUF3311"/>
</dbReference>
<evidence type="ECO:0008006" key="5">
    <source>
        <dbReference type="Google" id="ProtNLM"/>
    </source>
</evidence>
<gene>
    <name evidence="3" type="ORF">CA12_14940</name>
</gene>
<dbReference type="KEGG" id="acaf:CA12_14940"/>
<feature type="transmembrane region" description="Helical" evidence="2">
    <location>
        <begin position="27"/>
        <end position="53"/>
    </location>
</feature>
<accession>A0A517P7Q4</accession>